<dbReference type="Proteomes" id="UP000382040">
    <property type="component" value="Unassembled WGS sequence"/>
</dbReference>
<evidence type="ECO:0000313" key="4">
    <source>
        <dbReference type="Proteomes" id="UP000382040"/>
    </source>
</evidence>
<evidence type="ECO:0000313" key="3">
    <source>
        <dbReference type="EMBL" id="VVE88054.1"/>
    </source>
</evidence>
<dbReference type="CDD" id="cd05233">
    <property type="entry name" value="SDR_c"/>
    <property type="match status" value="1"/>
</dbReference>
<dbReference type="PRINTS" id="PR00081">
    <property type="entry name" value="GDHRDH"/>
</dbReference>
<protein>
    <submittedName>
        <fullName evidence="3">Short-chain dehydrogenase</fullName>
    </submittedName>
</protein>
<dbReference type="InterPro" id="IPR057326">
    <property type="entry name" value="KR_dom"/>
</dbReference>
<dbReference type="FunFam" id="3.40.50.720:FF:000084">
    <property type="entry name" value="Short-chain dehydrogenase reductase"/>
    <property type="match status" value="1"/>
</dbReference>
<evidence type="ECO:0000259" key="2">
    <source>
        <dbReference type="SMART" id="SM00822"/>
    </source>
</evidence>
<dbReference type="SMART" id="SM00822">
    <property type="entry name" value="PKS_KR"/>
    <property type="match status" value="1"/>
</dbReference>
<dbReference type="InterPro" id="IPR002347">
    <property type="entry name" value="SDR_fam"/>
</dbReference>
<comment type="similarity">
    <text evidence="1">Belongs to the short-chain dehydrogenases/reductases (SDR) family.</text>
</comment>
<dbReference type="PANTHER" id="PTHR42760:SF132">
    <property type="entry name" value="SHORT-CHAIN DEHYDROGENASE_REDUCTASE FAMILY PROTEIN"/>
    <property type="match status" value="1"/>
</dbReference>
<dbReference type="EMBL" id="CABPST010000003">
    <property type="protein sequence ID" value="VVE88054.1"/>
    <property type="molecule type" value="Genomic_DNA"/>
</dbReference>
<dbReference type="OrthoDB" id="9178657at2"/>
<evidence type="ECO:0000256" key="1">
    <source>
        <dbReference type="ARBA" id="ARBA00006484"/>
    </source>
</evidence>
<dbReference type="PROSITE" id="PS00061">
    <property type="entry name" value="ADH_SHORT"/>
    <property type="match status" value="1"/>
</dbReference>
<dbReference type="NCBIfam" id="NF005559">
    <property type="entry name" value="PRK07231.1"/>
    <property type="match status" value="1"/>
</dbReference>
<dbReference type="InterPro" id="IPR020904">
    <property type="entry name" value="Sc_DH/Rdtase_CS"/>
</dbReference>
<dbReference type="AlphaFoldDB" id="A0A5E5BR00"/>
<name>A0A5E5BR00_9BURK</name>
<gene>
    <name evidence="3" type="ORF">PBR20603_01999</name>
</gene>
<dbReference type="PRINTS" id="PR00080">
    <property type="entry name" value="SDRFAMILY"/>
</dbReference>
<dbReference type="GO" id="GO:0016616">
    <property type="term" value="F:oxidoreductase activity, acting on the CH-OH group of donors, NAD or NADP as acceptor"/>
    <property type="evidence" value="ECO:0007669"/>
    <property type="project" value="UniProtKB-ARBA"/>
</dbReference>
<dbReference type="InterPro" id="IPR036291">
    <property type="entry name" value="NAD(P)-bd_dom_sf"/>
</dbReference>
<dbReference type="PANTHER" id="PTHR42760">
    <property type="entry name" value="SHORT-CHAIN DEHYDROGENASES/REDUCTASES FAMILY MEMBER"/>
    <property type="match status" value="1"/>
</dbReference>
<dbReference type="SUPFAM" id="SSF51735">
    <property type="entry name" value="NAD(P)-binding Rossmann-fold domains"/>
    <property type="match status" value="1"/>
</dbReference>
<dbReference type="Pfam" id="PF13561">
    <property type="entry name" value="adh_short_C2"/>
    <property type="match status" value="1"/>
</dbReference>
<reference evidence="3 4" key="1">
    <citation type="submission" date="2019-08" db="EMBL/GenBank/DDBJ databases">
        <authorList>
            <person name="Peeters C."/>
        </authorList>
    </citation>
    <scope>NUCLEOTIDE SEQUENCE [LARGE SCALE GENOMIC DNA]</scope>
    <source>
        <strain evidence="3 4">LMG 20603</strain>
    </source>
</reference>
<dbReference type="Gene3D" id="3.40.50.720">
    <property type="entry name" value="NAD(P)-binding Rossmann-like Domain"/>
    <property type="match status" value="1"/>
</dbReference>
<sequence>MNDSPSLTEPDDLAELAGPAPVGVPARRLDGRVCLVMGGTSGIGRATALRMAQEGARAVIVTGRRKALGDALADDIRRLGAQSLFVTADLTREADITSTISQTMTQFGRLDAVFNNAGFQEPRARLADQTDDVYSQVFDTNVRAVFHAMRHEIPALLASGGGTLVNNTSVSGVRNPNAGLALYGASKAALNSLTRAAAMEYASYGIRINAVAPGRVVTAMMLASGIADMRSVAAGLPLRRMGHPEEVAAAVVWLSSSESSYVVGHVLAADGGFLAG</sequence>
<feature type="domain" description="Ketoreductase" evidence="2">
    <location>
        <begin position="32"/>
        <end position="229"/>
    </location>
</feature>
<keyword evidence="4" id="KW-1185">Reference proteome</keyword>
<organism evidence="3 4">
    <name type="scientific">Pandoraea bronchicola</name>
    <dbReference type="NCBI Taxonomy" id="2508287"/>
    <lineage>
        <taxon>Bacteria</taxon>
        <taxon>Pseudomonadati</taxon>
        <taxon>Pseudomonadota</taxon>
        <taxon>Betaproteobacteria</taxon>
        <taxon>Burkholderiales</taxon>
        <taxon>Burkholderiaceae</taxon>
        <taxon>Pandoraea</taxon>
    </lineage>
</organism>
<dbReference type="RefSeq" id="WP_150559343.1">
    <property type="nucleotide sequence ID" value="NZ_CABPST010000003.1"/>
</dbReference>
<accession>A0A5E5BR00</accession>
<proteinExistence type="inferred from homology"/>